<organism evidence="1 2">
    <name type="scientific">Streptomyces scopuliridis</name>
    <dbReference type="NCBI Taxonomy" id="452529"/>
    <lineage>
        <taxon>Bacteria</taxon>
        <taxon>Bacillati</taxon>
        <taxon>Actinomycetota</taxon>
        <taxon>Actinomycetes</taxon>
        <taxon>Kitasatosporales</taxon>
        <taxon>Streptomycetaceae</taxon>
        <taxon>Streptomyces</taxon>
    </lineage>
</organism>
<name>A0ACD4ZJJ1_9ACTN</name>
<dbReference type="Proteomes" id="UP001348369">
    <property type="component" value="Chromosome"/>
</dbReference>
<evidence type="ECO:0000313" key="1">
    <source>
        <dbReference type="EMBL" id="WSB98642.1"/>
    </source>
</evidence>
<sequence length="162" mass="16956">MDGMGGTGDTPAAEHVGLEFLFLAHRVRRVVDDRMAAGGLSLARTKLLRLLDEQGPTRLSSLAGQLGFAARSVTETVDGLARDGLVERGPDPTDRRAKLVVITREGNAVLATANAAGQRVLQDIFGALDDEQRTSLGALLGAVDTAARAANSAGVREPLTNQ</sequence>
<dbReference type="EMBL" id="CP109109">
    <property type="protein sequence ID" value="WSB98642.1"/>
    <property type="molecule type" value="Genomic_DNA"/>
</dbReference>
<evidence type="ECO:0000313" key="2">
    <source>
        <dbReference type="Proteomes" id="UP001348369"/>
    </source>
</evidence>
<keyword evidence="2" id="KW-1185">Reference proteome</keyword>
<gene>
    <name evidence="1" type="ORF">OG835_17500</name>
</gene>
<protein>
    <submittedName>
        <fullName evidence="1">MarR family transcriptional regulator</fullName>
    </submittedName>
</protein>
<accession>A0ACD4ZJJ1</accession>
<proteinExistence type="predicted"/>
<reference evidence="1" key="1">
    <citation type="submission" date="2022-10" db="EMBL/GenBank/DDBJ databases">
        <title>The complete genomes of actinobacterial strains from the NBC collection.</title>
        <authorList>
            <person name="Joergensen T.S."/>
            <person name="Alvarez Arevalo M."/>
            <person name="Sterndorff E.B."/>
            <person name="Faurdal D."/>
            <person name="Vuksanovic O."/>
            <person name="Mourched A.-S."/>
            <person name="Charusanti P."/>
            <person name="Shaw S."/>
            <person name="Blin K."/>
            <person name="Weber T."/>
        </authorList>
    </citation>
    <scope>NUCLEOTIDE SEQUENCE</scope>
    <source>
        <strain evidence="1">NBC 01771</strain>
    </source>
</reference>